<proteinExistence type="predicted"/>
<dbReference type="HOGENOM" id="CLU_1586927_0_0_1"/>
<evidence type="ECO:0000313" key="1">
    <source>
        <dbReference type="EMBL" id="EIJ88432.1"/>
    </source>
</evidence>
<gene>
    <name evidence="1" type="ORF">NEQG_01122</name>
</gene>
<dbReference type="EMBL" id="GL870878">
    <property type="protein sequence ID" value="EIJ88432.1"/>
    <property type="molecule type" value="Genomic_DNA"/>
</dbReference>
<dbReference type="AlphaFoldDB" id="I3EGT5"/>
<sequence>MEYLLCGIPMDCDYLIKYIKLSEDACVHERVSEVIYYLSRYTVIISNTEHNDNSRISNSIFSIIYPADKNKSRKCLYRRRFSSNYICDNIEYIMSELGCTNKVVRIYDRVCYKYNNASIIIIKNKNKKIIIAKSDRPDGEVILEEIKDKLKLWVNLITPPEDIHKYIP</sequence>
<dbReference type="OrthoDB" id="2191190at2759"/>
<reference evidence="1" key="1">
    <citation type="submission" date="2011-01" db="EMBL/GenBank/DDBJ databases">
        <title>The Genome Sequence of Nematocida parisii strain ERTm3.</title>
        <authorList>
            <consortium name="The Broad Institute Genome Sequencing Platform"/>
            <consortium name="The Broad Institute Genome Sequencing Center for Infectious Disease"/>
            <person name="Cuomo C."/>
            <person name="Troemel E."/>
            <person name="Young S.K."/>
            <person name="Zeng Q."/>
            <person name="Gargeya S."/>
            <person name="Fitzgerald M."/>
            <person name="Haas B."/>
            <person name="Abouelleil A."/>
            <person name="Alvarado L."/>
            <person name="Arachchi H.M."/>
            <person name="Berlin A."/>
            <person name="Chapman S.B."/>
            <person name="Gearin G."/>
            <person name="Goldberg J."/>
            <person name="Griggs A."/>
            <person name="Gujja S."/>
            <person name="Hansen M."/>
            <person name="Heiman D."/>
            <person name="Howarth C."/>
            <person name="Larimer J."/>
            <person name="Lui A."/>
            <person name="MacDonald P.J.P."/>
            <person name="McCowen C."/>
            <person name="Montmayeur A."/>
            <person name="Murphy C."/>
            <person name="Neiman D."/>
            <person name="Pearson M."/>
            <person name="Priest M."/>
            <person name="Roberts A."/>
            <person name="Saif S."/>
            <person name="Shea T."/>
            <person name="Sisk P."/>
            <person name="Stolte C."/>
            <person name="Sykes S."/>
            <person name="Wortman J."/>
            <person name="Nusbaum C."/>
            <person name="Birren B."/>
        </authorList>
    </citation>
    <scope>NUCLEOTIDE SEQUENCE</scope>
    <source>
        <strain evidence="1">ERTm3</strain>
    </source>
</reference>
<evidence type="ECO:0000313" key="2">
    <source>
        <dbReference type="Proteomes" id="UP000002872"/>
    </source>
</evidence>
<dbReference type="Proteomes" id="UP000002872">
    <property type="component" value="Unassembled WGS sequence"/>
</dbReference>
<dbReference type="InParanoid" id="I3EGT5"/>
<protein>
    <submittedName>
        <fullName evidence="1">Uncharacterized protein</fullName>
    </submittedName>
</protein>
<dbReference type="OMA" id="IEYIMSE"/>
<dbReference type="VEuPathDB" id="MicrosporidiaDB:NEQG_01122"/>
<accession>I3EGT5</accession>
<keyword evidence="2" id="KW-1185">Reference proteome</keyword>
<organism evidence="1 2">
    <name type="scientific">Nematocida parisii (strain ERTm3)</name>
    <name type="common">Nematode killer fungus</name>
    <dbReference type="NCBI Taxonomy" id="935791"/>
    <lineage>
        <taxon>Eukaryota</taxon>
        <taxon>Fungi</taxon>
        <taxon>Fungi incertae sedis</taxon>
        <taxon>Microsporidia</taxon>
        <taxon>Nematocida</taxon>
    </lineage>
</organism>
<name>I3EGT5_NEMP3</name>